<protein>
    <submittedName>
        <fullName evidence="2">Uncharacterized protein</fullName>
    </submittedName>
</protein>
<dbReference type="EMBL" id="JAMXWF010000048">
    <property type="protein sequence ID" value="MDQ6412811.1"/>
    <property type="molecule type" value="Genomic_DNA"/>
</dbReference>
<reference evidence="2" key="1">
    <citation type="submission" date="2022-06" db="EMBL/GenBank/DDBJ databases">
        <title>PHB producers.</title>
        <authorList>
            <person name="Besaury L."/>
        </authorList>
    </citation>
    <scope>NUCLEOTIDE SEQUENCE</scope>
    <source>
        <strain evidence="2 3">SEWS6</strain>
    </source>
</reference>
<dbReference type="Proteomes" id="UP001242288">
    <property type="component" value="Unassembled WGS sequence"/>
</dbReference>
<evidence type="ECO:0000313" key="3">
    <source>
        <dbReference type="Proteomes" id="UP001209412"/>
    </source>
</evidence>
<dbReference type="EMBL" id="JAPKHW010000048">
    <property type="protein sequence ID" value="MCX4150996.1"/>
    <property type="molecule type" value="Genomic_DNA"/>
</dbReference>
<evidence type="ECO:0000313" key="2">
    <source>
        <dbReference type="EMBL" id="MDQ6412811.1"/>
    </source>
</evidence>
<proteinExistence type="predicted"/>
<keyword evidence="3" id="KW-1185">Reference proteome</keyword>
<dbReference type="RefSeq" id="WP_266241739.1">
    <property type="nucleotide sequence ID" value="NZ_JAMXWF010000048.1"/>
</dbReference>
<evidence type="ECO:0000313" key="4">
    <source>
        <dbReference type="Proteomes" id="UP001242288"/>
    </source>
</evidence>
<organism evidence="2 4">
    <name type="scientific">Paraburkholderia madseniana</name>
    <dbReference type="NCBI Taxonomy" id="2599607"/>
    <lineage>
        <taxon>Bacteria</taxon>
        <taxon>Pseudomonadati</taxon>
        <taxon>Pseudomonadota</taxon>
        <taxon>Betaproteobacteria</taxon>
        <taxon>Burkholderiales</taxon>
        <taxon>Burkholderiaceae</taxon>
        <taxon>Paraburkholderia</taxon>
    </lineage>
</organism>
<gene>
    <name evidence="2" type="ORF">NIE36_37440</name>
    <name evidence="1" type="ORF">OSB80_37525</name>
</gene>
<dbReference type="AlphaFoldDB" id="A0AAP5BL15"/>
<comment type="caution">
    <text evidence="2">The sequence shown here is derived from an EMBL/GenBank/DDBJ whole genome shotgun (WGS) entry which is preliminary data.</text>
</comment>
<accession>A0AAP5BL15</accession>
<dbReference type="Proteomes" id="UP001209412">
    <property type="component" value="Unassembled WGS sequence"/>
</dbReference>
<evidence type="ECO:0000313" key="1">
    <source>
        <dbReference type="EMBL" id="MCX4150996.1"/>
    </source>
</evidence>
<sequence>MRKAKSDAPSSSATAAFDMLPILCGAVLVTQVLSARVLNGLEIRATQWETLTQRLAQWNAWLACAESHADNRTRCHLSALTKLLGAVLAQHREGDDAAVDDWKALQPFLQAADGYLQMFPARRRKASTRYPTVPAGSQHPHP</sequence>
<name>A0AAP5BL15_9BURK</name>